<dbReference type="InterPro" id="IPR050997">
    <property type="entry name" value="MAPEG"/>
</dbReference>
<evidence type="ECO:0000256" key="14">
    <source>
        <dbReference type="ARBA" id="ARBA00037916"/>
    </source>
</evidence>
<keyword evidence="11" id="KW-0456">Lyase</keyword>
<dbReference type="EC" id="4.4.1.20" evidence="15"/>
<keyword evidence="23" id="KW-1185">Reference proteome</keyword>
<comment type="catalytic activity">
    <reaction evidence="17">
        <text>15-deoxy-Delta(12,14)-prostaglandin J2 + glutathione = 15-deoxy-Delta(12,14)-prostaglandin J2-S-(R)-glutathione</text>
        <dbReference type="Rhea" id="RHEA:75963"/>
        <dbReference type="ChEBI" id="CHEBI:57925"/>
        <dbReference type="ChEBI" id="CHEBI:85236"/>
        <dbReference type="ChEBI" id="CHEBI:194498"/>
    </reaction>
    <physiologicalReaction direction="left-to-right" evidence="17">
        <dbReference type="Rhea" id="RHEA:75964"/>
    </physiologicalReaction>
</comment>
<proteinExistence type="predicted"/>
<dbReference type="PANTHER" id="PTHR10250:SF22">
    <property type="entry name" value="MICROSOMAL GLUTATHIONE S-TRANSFERASE"/>
    <property type="match status" value="1"/>
</dbReference>
<feature type="transmembrane region" description="Helical" evidence="21">
    <location>
        <begin position="75"/>
        <end position="98"/>
    </location>
</feature>
<dbReference type="GO" id="GO:0004464">
    <property type="term" value="F:leukotriene-C4 synthase activity"/>
    <property type="evidence" value="ECO:0007669"/>
    <property type="project" value="UniProtKB-EC"/>
</dbReference>
<gene>
    <name evidence="22" type="ORF">TRITD_4Bv1G012800</name>
</gene>
<evidence type="ECO:0000256" key="12">
    <source>
        <dbReference type="ARBA" id="ARBA00023288"/>
    </source>
</evidence>
<protein>
    <recommendedName>
        <fullName evidence="18">Glutathione S-transferase 3, mitochondrial</fullName>
        <ecNumber evidence="15">4.4.1.20</ecNumber>
    </recommendedName>
    <alternativeName>
        <fullName evidence="19">Glutathione peroxidase MGST3</fullName>
    </alternativeName>
    <alternativeName>
        <fullName evidence="20">LTC4 synthase MGST3</fullName>
    </alternativeName>
</protein>
<keyword evidence="9 21" id="KW-0472">Membrane</keyword>
<evidence type="ECO:0000256" key="9">
    <source>
        <dbReference type="ARBA" id="ARBA00023136"/>
    </source>
</evidence>
<evidence type="ECO:0000256" key="18">
    <source>
        <dbReference type="ARBA" id="ARBA00069748"/>
    </source>
</evidence>
<evidence type="ECO:0000256" key="21">
    <source>
        <dbReference type="SAM" id="Phobius"/>
    </source>
</evidence>
<dbReference type="GO" id="GO:0005635">
    <property type="term" value="C:nuclear envelope"/>
    <property type="evidence" value="ECO:0007669"/>
    <property type="project" value="TreeGrafter"/>
</dbReference>
<evidence type="ECO:0000313" key="22">
    <source>
        <dbReference type="EMBL" id="VAI01562.1"/>
    </source>
</evidence>
<evidence type="ECO:0000256" key="5">
    <source>
        <dbReference type="ARBA" id="ARBA00022989"/>
    </source>
</evidence>
<comment type="subcellular location">
    <subcellularLocation>
        <location evidence="1">Mitochondrion outer membrane</location>
        <topology evidence="1">Multi-pass membrane protein</topology>
    </subcellularLocation>
</comment>
<dbReference type="FunFam" id="1.20.120.550:FF:000004">
    <property type="entry name" value="Microsomal glutathione S-transferase 3"/>
    <property type="match status" value="1"/>
</dbReference>
<dbReference type="GO" id="GO:0005741">
    <property type="term" value="C:mitochondrial outer membrane"/>
    <property type="evidence" value="ECO:0007669"/>
    <property type="project" value="UniProtKB-SubCell"/>
</dbReference>
<evidence type="ECO:0000256" key="11">
    <source>
        <dbReference type="ARBA" id="ARBA00023239"/>
    </source>
</evidence>
<evidence type="ECO:0000256" key="7">
    <source>
        <dbReference type="ARBA" id="ARBA00023098"/>
    </source>
</evidence>
<comment type="catalytic activity">
    <reaction evidence="16">
        <text>leukotriene C4 = leukotriene A4 + glutathione</text>
        <dbReference type="Rhea" id="RHEA:17617"/>
        <dbReference type="ChEBI" id="CHEBI:57463"/>
        <dbReference type="ChEBI" id="CHEBI:57925"/>
        <dbReference type="ChEBI" id="CHEBI:57973"/>
        <dbReference type="EC" id="4.4.1.20"/>
    </reaction>
    <physiologicalReaction direction="right-to-left" evidence="16">
        <dbReference type="Rhea" id="RHEA:17619"/>
    </physiologicalReaction>
</comment>
<dbReference type="Proteomes" id="UP000324705">
    <property type="component" value="Chromosome 4B"/>
</dbReference>
<keyword evidence="4" id="KW-1000">Mitochondrion outer membrane</keyword>
<keyword evidence="3 21" id="KW-0812">Transmembrane</keyword>
<evidence type="ECO:0000256" key="15">
    <source>
        <dbReference type="ARBA" id="ARBA00039056"/>
    </source>
</evidence>
<dbReference type="InterPro" id="IPR001129">
    <property type="entry name" value="Membr-assoc_MAPEG"/>
</dbReference>
<evidence type="ECO:0000256" key="20">
    <source>
        <dbReference type="ARBA" id="ARBA00076908"/>
    </source>
</evidence>
<dbReference type="PANTHER" id="PTHR10250">
    <property type="entry name" value="MICROSOMAL GLUTATHIONE S-TRANSFERASE"/>
    <property type="match status" value="1"/>
</dbReference>
<dbReference type="GO" id="GO:0005783">
    <property type="term" value="C:endoplasmic reticulum"/>
    <property type="evidence" value="ECO:0007669"/>
    <property type="project" value="TreeGrafter"/>
</dbReference>
<keyword evidence="5 21" id="KW-1133">Transmembrane helix</keyword>
<evidence type="ECO:0000256" key="19">
    <source>
        <dbReference type="ARBA" id="ARBA00075145"/>
    </source>
</evidence>
<evidence type="ECO:0000256" key="17">
    <source>
        <dbReference type="ARBA" id="ARBA00051411"/>
    </source>
</evidence>
<reference evidence="22 23" key="1">
    <citation type="submission" date="2017-09" db="EMBL/GenBank/DDBJ databases">
        <authorList>
            <consortium name="International Durum Wheat Genome Sequencing Consortium (IDWGSC)"/>
            <person name="Milanesi L."/>
        </authorList>
    </citation>
    <scope>NUCLEOTIDE SEQUENCE [LARGE SCALE GENOMIC DNA]</scope>
    <source>
        <strain evidence="23">cv. Svevo</strain>
    </source>
</reference>
<evidence type="ECO:0000256" key="4">
    <source>
        <dbReference type="ARBA" id="ARBA00022787"/>
    </source>
</evidence>
<evidence type="ECO:0000256" key="1">
    <source>
        <dbReference type="ARBA" id="ARBA00004374"/>
    </source>
</evidence>
<dbReference type="Gene3D" id="1.20.120.550">
    <property type="entry name" value="Membrane associated eicosanoid/glutathione metabolism-like domain"/>
    <property type="match status" value="1"/>
</dbReference>
<name>A0A9R0W966_TRITD</name>
<dbReference type="AlphaFoldDB" id="A0A9R0W966"/>
<evidence type="ECO:0000256" key="3">
    <source>
        <dbReference type="ARBA" id="ARBA00022692"/>
    </source>
</evidence>
<accession>A0A9R0W966</accession>
<evidence type="ECO:0000256" key="13">
    <source>
        <dbReference type="ARBA" id="ARBA00037884"/>
    </source>
</evidence>
<dbReference type="EMBL" id="LT934118">
    <property type="protein sequence ID" value="VAI01562.1"/>
    <property type="molecule type" value="Genomic_DNA"/>
</dbReference>
<sequence length="201" mass="22337">MAVSVELTKEYGYVVLTVVAYAFLNFWMSFQVGAARKKYKVFYPTMYATEAENKDAKPFNCVQRGHQNSVEMMPLFFTTLLLGGLQHPVIAAALGLLYTVARFFYFKGYTTGVRESRHKLGYCLFSASSSEPPLWDGVALLLTTCLRAPSYGNTSASFLVNLVRPGAAGQGLSRPSSSLAPLEGRRHECQQRCGRIERTHV</sequence>
<dbReference type="GO" id="GO:0004602">
    <property type="term" value="F:glutathione peroxidase activity"/>
    <property type="evidence" value="ECO:0007669"/>
    <property type="project" value="TreeGrafter"/>
</dbReference>
<dbReference type="GO" id="GO:0006691">
    <property type="term" value="P:leukotriene metabolic process"/>
    <property type="evidence" value="ECO:0007669"/>
    <property type="project" value="UniProtKB-ARBA"/>
</dbReference>
<evidence type="ECO:0000313" key="23">
    <source>
        <dbReference type="Proteomes" id="UP000324705"/>
    </source>
</evidence>
<dbReference type="SUPFAM" id="SSF161084">
    <property type="entry name" value="MAPEG domain-like"/>
    <property type="match status" value="1"/>
</dbReference>
<organism evidence="22 23">
    <name type="scientific">Triticum turgidum subsp. durum</name>
    <name type="common">Durum wheat</name>
    <name type="synonym">Triticum durum</name>
    <dbReference type="NCBI Taxonomy" id="4567"/>
    <lineage>
        <taxon>Eukaryota</taxon>
        <taxon>Viridiplantae</taxon>
        <taxon>Streptophyta</taxon>
        <taxon>Embryophyta</taxon>
        <taxon>Tracheophyta</taxon>
        <taxon>Spermatophyta</taxon>
        <taxon>Magnoliopsida</taxon>
        <taxon>Liliopsida</taxon>
        <taxon>Poales</taxon>
        <taxon>Poaceae</taxon>
        <taxon>BOP clade</taxon>
        <taxon>Pooideae</taxon>
        <taxon>Triticodae</taxon>
        <taxon>Triticeae</taxon>
        <taxon>Triticinae</taxon>
        <taxon>Triticum</taxon>
    </lineage>
</organism>
<keyword evidence="12" id="KW-0449">Lipoprotein</keyword>
<keyword evidence="2" id="KW-0808">Transferase</keyword>
<evidence type="ECO:0000256" key="8">
    <source>
        <dbReference type="ARBA" id="ARBA00023128"/>
    </source>
</evidence>
<evidence type="ECO:0000256" key="16">
    <source>
        <dbReference type="ARBA" id="ARBA00049298"/>
    </source>
</evidence>
<keyword evidence="10" id="KW-0564">Palmitate</keyword>
<keyword evidence="6" id="KW-0560">Oxidoreductase</keyword>
<dbReference type="Gramene" id="TRITD4Bv1G012800.1">
    <property type="protein sequence ID" value="TRITD4Bv1G012800.1"/>
    <property type="gene ID" value="TRITD4Bv1G012800"/>
</dbReference>
<evidence type="ECO:0000256" key="6">
    <source>
        <dbReference type="ARBA" id="ARBA00023002"/>
    </source>
</evidence>
<dbReference type="GO" id="GO:0006629">
    <property type="term" value="P:lipid metabolic process"/>
    <property type="evidence" value="ECO:0007669"/>
    <property type="project" value="UniProtKB-KW"/>
</dbReference>
<evidence type="ECO:0000256" key="10">
    <source>
        <dbReference type="ARBA" id="ARBA00023139"/>
    </source>
</evidence>
<keyword evidence="8" id="KW-0496">Mitochondrion</keyword>
<dbReference type="GO" id="GO:0004364">
    <property type="term" value="F:glutathione transferase activity"/>
    <property type="evidence" value="ECO:0007669"/>
    <property type="project" value="TreeGrafter"/>
</dbReference>
<feature type="transmembrane region" description="Helical" evidence="21">
    <location>
        <begin position="12"/>
        <end position="30"/>
    </location>
</feature>
<dbReference type="InterPro" id="IPR023352">
    <property type="entry name" value="MAPEG-like_dom_sf"/>
</dbReference>
<evidence type="ECO:0000256" key="2">
    <source>
        <dbReference type="ARBA" id="ARBA00022679"/>
    </source>
</evidence>
<keyword evidence="7" id="KW-0443">Lipid metabolism</keyword>
<comment type="pathway">
    <text evidence="14">Lipid metabolism; arachidonate metabolism.</text>
</comment>
<dbReference type="Pfam" id="PF01124">
    <property type="entry name" value="MAPEG"/>
    <property type="match status" value="1"/>
</dbReference>
<comment type="pathway">
    <text evidence="13">Lipid metabolism; leukotriene C4 biosynthesis.</text>
</comment>